<reference evidence="1 2" key="1">
    <citation type="journal article" date="2015" name="Genome Biol.">
        <title>Comparative genomics of Steinernema reveals deeply conserved gene regulatory networks.</title>
        <authorList>
            <person name="Dillman A.R."/>
            <person name="Macchietto M."/>
            <person name="Porter C.F."/>
            <person name="Rogers A."/>
            <person name="Williams B."/>
            <person name="Antoshechkin I."/>
            <person name="Lee M.M."/>
            <person name="Goodwin Z."/>
            <person name="Lu X."/>
            <person name="Lewis E.E."/>
            <person name="Goodrich-Blair H."/>
            <person name="Stock S.P."/>
            <person name="Adams B.J."/>
            <person name="Sternberg P.W."/>
            <person name="Mortazavi A."/>
        </authorList>
    </citation>
    <scope>NUCLEOTIDE SEQUENCE [LARGE SCALE GENOMIC DNA]</scope>
    <source>
        <strain evidence="1 2">ALL</strain>
    </source>
</reference>
<dbReference type="AlphaFoldDB" id="A0A4U5MR16"/>
<sequence length="311" mass="35562">MALIPRELIERILDMTCTEPTSGNLQNLCNLKRALQGSRPHLQWFSLANQFLEVRSDLKITIDTSKSPFLVDFAMWRNDDLSDSFPARNALANDDHFCRLLTLTRIKLVNFEHSLNCARMTEDELGSAIRKCRKGKELELVLHDVSTEQLPIWRPAAVQSQWISPLFKSFAYTKIVFISDRFPVEPLADFLTEQTLYGHLTHLEIPDVPEELSEVAAYFLSLPSSAELTLKNLNLSNIVRLLKLWKPKPEIARKFIYVKCSSFARRVYNLNAVLEAEDFISVNVMALNGLVSCFVTKFENCLPVQICPPMK</sequence>
<evidence type="ECO:0000313" key="2">
    <source>
        <dbReference type="Proteomes" id="UP000298663"/>
    </source>
</evidence>
<protein>
    <submittedName>
        <fullName evidence="1">Uncharacterized protein</fullName>
    </submittedName>
</protein>
<keyword evidence="2" id="KW-1185">Reference proteome</keyword>
<dbReference type="EMBL" id="AZBU02000006">
    <property type="protein sequence ID" value="TKR72100.1"/>
    <property type="molecule type" value="Genomic_DNA"/>
</dbReference>
<name>A0A4U5MR16_STECR</name>
<evidence type="ECO:0000313" key="1">
    <source>
        <dbReference type="EMBL" id="TKR72100.1"/>
    </source>
</evidence>
<comment type="caution">
    <text evidence="1">The sequence shown here is derived from an EMBL/GenBank/DDBJ whole genome shotgun (WGS) entry which is preliminary data.</text>
</comment>
<accession>A0A4U5MR16</accession>
<dbReference type="Proteomes" id="UP000298663">
    <property type="component" value="Unassembled WGS sequence"/>
</dbReference>
<proteinExistence type="predicted"/>
<organism evidence="1 2">
    <name type="scientific">Steinernema carpocapsae</name>
    <name type="common">Entomopathogenic nematode</name>
    <dbReference type="NCBI Taxonomy" id="34508"/>
    <lineage>
        <taxon>Eukaryota</taxon>
        <taxon>Metazoa</taxon>
        <taxon>Ecdysozoa</taxon>
        <taxon>Nematoda</taxon>
        <taxon>Chromadorea</taxon>
        <taxon>Rhabditida</taxon>
        <taxon>Tylenchina</taxon>
        <taxon>Panagrolaimomorpha</taxon>
        <taxon>Strongyloidoidea</taxon>
        <taxon>Steinernematidae</taxon>
        <taxon>Steinernema</taxon>
    </lineage>
</organism>
<gene>
    <name evidence="1" type="ORF">L596_019610</name>
</gene>
<reference evidence="1 2" key="2">
    <citation type="journal article" date="2019" name="G3 (Bethesda)">
        <title>Hybrid Assembly of the Genome of the Entomopathogenic Nematode Steinernema carpocapsae Identifies the X-Chromosome.</title>
        <authorList>
            <person name="Serra L."/>
            <person name="Macchietto M."/>
            <person name="Macias-Munoz A."/>
            <person name="McGill C.J."/>
            <person name="Rodriguez I.M."/>
            <person name="Rodriguez B."/>
            <person name="Murad R."/>
            <person name="Mortazavi A."/>
        </authorList>
    </citation>
    <scope>NUCLEOTIDE SEQUENCE [LARGE SCALE GENOMIC DNA]</scope>
    <source>
        <strain evidence="1 2">ALL</strain>
    </source>
</reference>